<organism evidence="1">
    <name type="scientific">uncultured Acidimicrobiales bacterium</name>
    <dbReference type="NCBI Taxonomy" id="310071"/>
    <lineage>
        <taxon>Bacteria</taxon>
        <taxon>Bacillati</taxon>
        <taxon>Actinomycetota</taxon>
        <taxon>Acidimicrobiia</taxon>
        <taxon>Acidimicrobiales</taxon>
        <taxon>environmental samples</taxon>
    </lineage>
</organism>
<evidence type="ECO:0000313" key="1">
    <source>
        <dbReference type="EMBL" id="CAA9210504.1"/>
    </source>
</evidence>
<protein>
    <submittedName>
        <fullName evidence="1">Uncharacterized protein</fullName>
    </submittedName>
</protein>
<dbReference type="AlphaFoldDB" id="A0A6J4H1E1"/>
<proteinExistence type="predicted"/>
<sequence length="35" mass="4040">MMARGYRVGLVGVSMHRANDEGYSRPGTWLVDDWR</sequence>
<gene>
    <name evidence="1" type="ORF">AVDCRST_MAG76-88</name>
</gene>
<accession>A0A6J4H1E1</accession>
<name>A0A6J4H1E1_9ACTN</name>
<dbReference type="EMBL" id="CADCSZ010000007">
    <property type="protein sequence ID" value="CAA9210504.1"/>
    <property type="molecule type" value="Genomic_DNA"/>
</dbReference>
<reference evidence="1" key="1">
    <citation type="submission" date="2020-02" db="EMBL/GenBank/DDBJ databases">
        <authorList>
            <person name="Meier V. D."/>
        </authorList>
    </citation>
    <scope>NUCLEOTIDE SEQUENCE</scope>
    <source>
        <strain evidence="1">AVDCRST_MAG76</strain>
    </source>
</reference>